<dbReference type="Proteomes" id="UP000003781">
    <property type="component" value="Unassembled WGS sequence"/>
</dbReference>
<dbReference type="RefSeq" id="WP_008276625.1">
    <property type="nucleotide sequence ID" value="NZ_AAXW01000027.1"/>
</dbReference>
<gene>
    <name evidence="1" type="ORF">CY0110_04256</name>
</gene>
<dbReference type="Gene3D" id="3.80.10.10">
    <property type="entry name" value="Ribonuclease Inhibitor"/>
    <property type="match status" value="1"/>
</dbReference>
<keyword evidence="2" id="KW-1185">Reference proteome</keyword>
<dbReference type="EMBL" id="AAXW01000027">
    <property type="protein sequence ID" value="EAZ90306.1"/>
    <property type="molecule type" value="Genomic_DNA"/>
</dbReference>
<sequence>MNEKNQPKKYDLVLGGNNPPPVNGLVLGGITGVKRRLESNNIEVIKSALSDAIAYKDEGLDLVIHALSNPSQETRKHAVNILRNHKTVKAEQALLNYDLSSLFVQFSDWNLKDFNLEFYLDDPVDTSYRIDLRQFNNIISELEIIEPQGSKIEALYCPMWSDWYDYDRGESLSYKECVNLLLDAHEQLPNLKALFLADETSDGYALGSRSDYKRYKIWMDEIRPLLEAYPKLELLQLQCHGGLDFSHIQHNCLKSLIVEARSLSDYVLKNIMLLDLPELEYLELWLGKNRDYRRKKYRGRRNDIEFLNDLLMPLLFEDHFPNLKYLGLCSCEWADDLIDFLKNSPIIKRLRMLNLSRGTLTDKGAEILLNCPAINNLHTLNVSMNLLSPEMVNKLSQLNCNVIAEPQDIYYYNENYGTDRYLALYE</sequence>
<dbReference type="SUPFAM" id="SSF52047">
    <property type="entry name" value="RNI-like"/>
    <property type="match status" value="1"/>
</dbReference>
<dbReference type="eggNOG" id="COG4886">
    <property type="taxonomic scope" value="Bacteria"/>
</dbReference>
<evidence type="ECO:0000313" key="2">
    <source>
        <dbReference type="Proteomes" id="UP000003781"/>
    </source>
</evidence>
<comment type="caution">
    <text evidence="1">The sequence shown here is derived from an EMBL/GenBank/DDBJ whole genome shotgun (WGS) entry which is preliminary data.</text>
</comment>
<accession>A3ITC1</accession>
<evidence type="ECO:0000313" key="1">
    <source>
        <dbReference type="EMBL" id="EAZ90306.1"/>
    </source>
</evidence>
<protein>
    <recommendedName>
        <fullName evidence="3">Leucine rich repeat variant</fullName>
    </recommendedName>
</protein>
<name>A3ITC1_9CHRO</name>
<dbReference type="OrthoDB" id="509043at2"/>
<dbReference type="AlphaFoldDB" id="A3ITC1"/>
<evidence type="ECO:0008006" key="3">
    <source>
        <dbReference type="Google" id="ProtNLM"/>
    </source>
</evidence>
<organism evidence="1 2">
    <name type="scientific">Crocosphaera chwakensis CCY0110</name>
    <dbReference type="NCBI Taxonomy" id="391612"/>
    <lineage>
        <taxon>Bacteria</taxon>
        <taxon>Bacillati</taxon>
        <taxon>Cyanobacteriota</taxon>
        <taxon>Cyanophyceae</taxon>
        <taxon>Oscillatoriophycideae</taxon>
        <taxon>Chroococcales</taxon>
        <taxon>Aphanothecaceae</taxon>
        <taxon>Crocosphaera</taxon>
        <taxon>Crocosphaera chwakensis</taxon>
    </lineage>
</organism>
<dbReference type="InterPro" id="IPR032675">
    <property type="entry name" value="LRR_dom_sf"/>
</dbReference>
<reference evidence="1 2" key="1">
    <citation type="submission" date="2007-03" db="EMBL/GenBank/DDBJ databases">
        <authorList>
            <person name="Stal L."/>
            <person name="Ferriera S."/>
            <person name="Johnson J."/>
            <person name="Kravitz S."/>
            <person name="Beeson K."/>
            <person name="Sutton G."/>
            <person name="Rogers Y.-H."/>
            <person name="Friedman R."/>
            <person name="Frazier M."/>
            <person name="Venter J.C."/>
        </authorList>
    </citation>
    <scope>NUCLEOTIDE SEQUENCE [LARGE SCALE GENOMIC DNA]</scope>
    <source>
        <strain evidence="1 2">CCY0110</strain>
    </source>
</reference>
<proteinExistence type="predicted"/>